<evidence type="ECO:0000313" key="3">
    <source>
        <dbReference type="Proteomes" id="UP000663193"/>
    </source>
</evidence>
<accession>A0A7U2I4L4</accession>
<gene>
    <name evidence="2" type="ORF">JI435_439550</name>
</gene>
<feature type="region of interest" description="Disordered" evidence="1">
    <location>
        <begin position="1"/>
        <end position="68"/>
    </location>
</feature>
<proteinExistence type="predicted"/>
<feature type="compositionally biased region" description="Polar residues" evidence="1">
    <location>
        <begin position="33"/>
        <end position="45"/>
    </location>
</feature>
<organism evidence="2 3">
    <name type="scientific">Phaeosphaeria nodorum (strain SN15 / ATCC MYA-4574 / FGSC 10173)</name>
    <name type="common">Glume blotch fungus</name>
    <name type="synonym">Parastagonospora nodorum</name>
    <dbReference type="NCBI Taxonomy" id="321614"/>
    <lineage>
        <taxon>Eukaryota</taxon>
        <taxon>Fungi</taxon>
        <taxon>Dikarya</taxon>
        <taxon>Ascomycota</taxon>
        <taxon>Pezizomycotina</taxon>
        <taxon>Dothideomycetes</taxon>
        <taxon>Pleosporomycetidae</taxon>
        <taxon>Pleosporales</taxon>
        <taxon>Pleosporineae</taxon>
        <taxon>Phaeosphaeriaceae</taxon>
        <taxon>Parastagonospora</taxon>
    </lineage>
</organism>
<evidence type="ECO:0000256" key="1">
    <source>
        <dbReference type="SAM" id="MobiDB-lite"/>
    </source>
</evidence>
<keyword evidence="3" id="KW-1185">Reference proteome</keyword>
<evidence type="ECO:0000313" key="2">
    <source>
        <dbReference type="EMBL" id="QRD01655.1"/>
    </source>
</evidence>
<dbReference type="AlphaFoldDB" id="A0A7U2I4L4"/>
<protein>
    <submittedName>
        <fullName evidence="2">Uncharacterized protein</fullName>
    </submittedName>
</protein>
<name>A0A7U2I4L4_PHANO</name>
<dbReference type="VEuPathDB" id="FungiDB:JI435_439550"/>
<feature type="compositionally biased region" description="Basic residues" evidence="1">
    <location>
        <begin position="1"/>
        <end position="12"/>
    </location>
</feature>
<sequence>MQGSSHHGHRSCMHFAKPIAPNMPPSADGESIRLQSATRTRSSPLECSEQRKPQRPRVAGWTMLDGGSKGHCSKEWSRLDALSRFGQLRCRNALRRGSR</sequence>
<reference evidence="3" key="1">
    <citation type="journal article" date="2021" name="BMC Genomics">
        <title>Chromosome-level genome assembly and manually-curated proteome of model necrotroph Parastagonospora nodorum Sn15 reveals a genome-wide trove of candidate effector homologs, and redundancy of virulence-related functions within an accessory chromosome.</title>
        <authorList>
            <person name="Bertazzoni S."/>
            <person name="Jones D.A.B."/>
            <person name="Phan H.T."/>
            <person name="Tan K.-C."/>
            <person name="Hane J.K."/>
        </authorList>
    </citation>
    <scope>NUCLEOTIDE SEQUENCE [LARGE SCALE GENOMIC DNA]</scope>
    <source>
        <strain evidence="3">SN15 / ATCC MYA-4574 / FGSC 10173)</strain>
    </source>
</reference>
<dbReference type="Proteomes" id="UP000663193">
    <property type="component" value="Chromosome 12"/>
</dbReference>
<dbReference type="EMBL" id="CP069034">
    <property type="protein sequence ID" value="QRD01655.1"/>
    <property type="molecule type" value="Genomic_DNA"/>
</dbReference>